<comment type="caution">
    <text evidence="4">The sequence shown here is derived from an EMBL/GenBank/DDBJ whole genome shotgun (WGS) entry which is preliminary data.</text>
</comment>
<feature type="domain" description="Glycosyltransferase 2-like" evidence="2">
    <location>
        <begin position="4"/>
        <end position="124"/>
    </location>
</feature>
<sequence length="285" mass="33368">MKASIVIPTKDKLYRLRLVLQALEKQINDDVEVIIVFDGCNEDTLDQFNKTCFSFSPIPIVCEHNVGRAAARNLGIQRASGDIIIFVDDDRVPDQDFVNKHIYGHQNEKCVLLGERKDVFMLESEIKDLFDQGLLRDDIQILKSKVTKKQLQKGVSIHHINMLNWLSFYTGNVSIKKKYLEQIGFFDEKFKGWGHEDLDLGIRLSNIGLKFKKDNSLVNYHLLHDSNFNVKEKVEQSNKNLKYMIRKYKRSYIQWILFLFYLKHRLVGLNINKNVMREKKTTISK</sequence>
<dbReference type="Pfam" id="PF02709">
    <property type="entry name" value="Glyco_transf_7C"/>
    <property type="match status" value="1"/>
</dbReference>
<dbReference type="EMBL" id="SIJB01000012">
    <property type="protein sequence ID" value="NBI28186.1"/>
    <property type="molecule type" value="Genomic_DNA"/>
</dbReference>
<keyword evidence="5" id="KW-1185">Reference proteome</keyword>
<proteinExistence type="predicted"/>
<accession>A0A6N9PZ82</accession>
<dbReference type="InterPro" id="IPR001173">
    <property type="entry name" value="Glyco_trans_2-like"/>
</dbReference>
<dbReference type="RefSeq" id="WP_160644921.1">
    <property type="nucleotide sequence ID" value="NZ_SIJB01000012.1"/>
</dbReference>
<dbReference type="AlphaFoldDB" id="A0A6N9PZ82"/>
<protein>
    <submittedName>
        <fullName evidence="4">Glycosyltransferase</fullName>
    </submittedName>
</protein>
<dbReference type="Pfam" id="PF00535">
    <property type="entry name" value="Glycos_transf_2"/>
    <property type="match status" value="1"/>
</dbReference>
<evidence type="ECO:0000259" key="3">
    <source>
        <dbReference type="Pfam" id="PF02709"/>
    </source>
</evidence>
<dbReference type="InterPro" id="IPR050834">
    <property type="entry name" value="Glycosyltransf_2"/>
</dbReference>
<evidence type="ECO:0000259" key="2">
    <source>
        <dbReference type="Pfam" id="PF00535"/>
    </source>
</evidence>
<dbReference type="Gene3D" id="3.90.550.10">
    <property type="entry name" value="Spore Coat Polysaccharide Biosynthesis Protein SpsA, Chain A"/>
    <property type="match status" value="1"/>
</dbReference>
<evidence type="ECO:0000256" key="1">
    <source>
        <dbReference type="ARBA" id="ARBA00022679"/>
    </source>
</evidence>
<dbReference type="SUPFAM" id="SSF53448">
    <property type="entry name" value="Nucleotide-diphospho-sugar transferases"/>
    <property type="match status" value="1"/>
</dbReference>
<reference evidence="4 5" key="1">
    <citation type="submission" date="2019-01" db="EMBL/GenBank/DDBJ databases">
        <title>Chengkuizengella sp. nov., isolated from deep-sea sediment of East Pacific Ocean.</title>
        <authorList>
            <person name="Yang J."/>
            <person name="Lai Q."/>
            <person name="Shao Z."/>
        </authorList>
    </citation>
    <scope>NUCLEOTIDE SEQUENCE [LARGE SCALE GENOMIC DNA]</scope>
    <source>
        <strain evidence="4 5">YPA3-1-1</strain>
    </source>
</reference>
<dbReference type="InterPro" id="IPR027791">
    <property type="entry name" value="Galactosyl_T_C"/>
</dbReference>
<dbReference type="PANTHER" id="PTHR43685">
    <property type="entry name" value="GLYCOSYLTRANSFERASE"/>
    <property type="match status" value="1"/>
</dbReference>
<evidence type="ECO:0000313" key="4">
    <source>
        <dbReference type="EMBL" id="NBI28186.1"/>
    </source>
</evidence>
<dbReference type="OrthoDB" id="9812302at2"/>
<dbReference type="Proteomes" id="UP000448943">
    <property type="component" value="Unassembled WGS sequence"/>
</dbReference>
<name>A0A6N9PZ82_9BACL</name>
<organism evidence="4 5">
    <name type="scientific">Chengkuizengella marina</name>
    <dbReference type="NCBI Taxonomy" id="2507566"/>
    <lineage>
        <taxon>Bacteria</taxon>
        <taxon>Bacillati</taxon>
        <taxon>Bacillota</taxon>
        <taxon>Bacilli</taxon>
        <taxon>Bacillales</taxon>
        <taxon>Paenibacillaceae</taxon>
        <taxon>Chengkuizengella</taxon>
    </lineage>
</organism>
<gene>
    <name evidence="4" type="ORF">ERL59_04345</name>
</gene>
<evidence type="ECO:0000313" key="5">
    <source>
        <dbReference type="Proteomes" id="UP000448943"/>
    </source>
</evidence>
<keyword evidence="1 4" id="KW-0808">Transferase</keyword>
<dbReference type="InterPro" id="IPR029044">
    <property type="entry name" value="Nucleotide-diphossugar_trans"/>
</dbReference>
<dbReference type="PANTHER" id="PTHR43685:SF3">
    <property type="entry name" value="SLR2126 PROTEIN"/>
    <property type="match status" value="1"/>
</dbReference>
<dbReference type="GO" id="GO:0016740">
    <property type="term" value="F:transferase activity"/>
    <property type="evidence" value="ECO:0007669"/>
    <property type="project" value="UniProtKB-KW"/>
</dbReference>
<feature type="domain" description="Galactosyltransferase C-terminal" evidence="3">
    <location>
        <begin position="164"/>
        <end position="213"/>
    </location>
</feature>